<dbReference type="InterPro" id="IPR036322">
    <property type="entry name" value="WD40_repeat_dom_sf"/>
</dbReference>
<evidence type="ECO:0000256" key="1">
    <source>
        <dbReference type="ARBA" id="ARBA00007625"/>
    </source>
</evidence>
<accession>A0A371DJ84</accession>
<protein>
    <recommendedName>
        <fullName evidence="4">WD repeat-containing protein JIP5</fullName>
    </recommendedName>
    <alternativeName>
        <fullName evidence="5">WD repeat-containing protein jip5</fullName>
    </alternativeName>
</protein>
<dbReference type="SMART" id="SM00320">
    <property type="entry name" value="WD40"/>
    <property type="match status" value="6"/>
</dbReference>
<dbReference type="Gene3D" id="2.130.10.10">
    <property type="entry name" value="YVTN repeat-like/Quinoprotein amine dehydrogenase"/>
    <property type="match status" value="2"/>
</dbReference>
<feature type="compositionally biased region" description="Acidic residues" evidence="7">
    <location>
        <begin position="309"/>
        <end position="330"/>
    </location>
</feature>
<feature type="region of interest" description="Disordered" evidence="7">
    <location>
        <begin position="309"/>
        <end position="404"/>
    </location>
</feature>
<dbReference type="InterPro" id="IPR015943">
    <property type="entry name" value="WD40/YVTN_repeat-like_dom_sf"/>
</dbReference>
<evidence type="ECO:0000313" key="8">
    <source>
        <dbReference type="EMBL" id="RDX52597.1"/>
    </source>
</evidence>
<reference evidence="8 9" key="1">
    <citation type="journal article" date="2018" name="Biotechnol. Biofuels">
        <title>Integrative visual omics of the white-rot fungus Polyporus brumalis exposes the biotechnological potential of its oxidative enzymes for delignifying raw plant biomass.</title>
        <authorList>
            <person name="Miyauchi S."/>
            <person name="Rancon A."/>
            <person name="Drula E."/>
            <person name="Hage H."/>
            <person name="Chaduli D."/>
            <person name="Favel A."/>
            <person name="Grisel S."/>
            <person name="Henrissat B."/>
            <person name="Herpoel-Gimbert I."/>
            <person name="Ruiz-Duenas F.J."/>
            <person name="Chevret D."/>
            <person name="Hainaut M."/>
            <person name="Lin J."/>
            <person name="Wang M."/>
            <person name="Pangilinan J."/>
            <person name="Lipzen A."/>
            <person name="Lesage-Meessen L."/>
            <person name="Navarro D."/>
            <person name="Riley R."/>
            <person name="Grigoriev I.V."/>
            <person name="Zhou S."/>
            <person name="Raouche S."/>
            <person name="Rosso M.N."/>
        </authorList>
    </citation>
    <scope>NUCLEOTIDE SEQUENCE [LARGE SCALE GENOMIC DNA]</scope>
    <source>
        <strain evidence="8 9">BRFM 1820</strain>
    </source>
</reference>
<dbReference type="Pfam" id="PF24796">
    <property type="entry name" value="WDR55"/>
    <property type="match status" value="1"/>
</dbReference>
<proteinExistence type="inferred from homology"/>
<dbReference type="PANTHER" id="PTHR44019:SF20">
    <property type="entry name" value="WD REPEAT-CONTAINING PROTEIN 55"/>
    <property type="match status" value="1"/>
</dbReference>
<evidence type="ECO:0000256" key="2">
    <source>
        <dbReference type="ARBA" id="ARBA00022574"/>
    </source>
</evidence>
<dbReference type="EMBL" id="KZ857390">
    <property type="protein sequence ID" value="RDX52597.1"/>
    <property type="molecule type" value="Genomic_DNA"/>
</dbReference>
<dbReference type="AlphaFoldDB" id="A0A371DJ84"/>
<evidence type="ECO:0000256" key="5">
    <source>
        <dbReference type="ARBA" id="ARBA00039514"/>
    </source>
</evidence>
<dbReference type="STRING" id="139420.A0A371DJ84"/>
<evidence type="ECO:0000256" key="6">
    <source>
        <dbReference type="PROSITE-ProRule" id="PRU00221"/>
    </source>
</evidence>
<keyword evidence="2 6" id="KW-0853">WD repeat</keyword>
<evidence type="ECO:0000313" key="9">
    <source>
        <dbReference type="Proteomes" id="UP000256964"/>
    </source>
</evidence>
<dbReference type="PANTHER" id="PTHR44019">
    <property type="entry name" value="WD REPEAT-CONTAINING PROTEIN 55"/>
    <property type="match status" value="1"/>
</dbReference>
<dbReference type="PROSITE" id="PS50082">
    <property type="entry name" value="WD_REPEATS_2"/>
    <property type="match status" value="1"/>
</dbReference>
<gene>
    <name evidence="8" type="ORF">OH76DRAFT_1345236</name>
</gene>
<keyword evidence="9" id="KW-1185">Reference proteome</keyword>
<dbReference type="Proteomes" id="UP000256964">
    <property type="component" value="Unassembled WGS sequence"/>
</dbReference>
<dbReference type="InterPro" id="IPR050505">
    <property type="entry name" value="WDR55/POC1"/>
</dbReference>
<name>A0A371DJ84_9APHY</name>
<keyword evidence="3" id="KW-0677">Repeat</keyword>
<sequence>MPDIPVGAQVFDLAFHPNQSLVFAGLLTGIVKAFSYDEQGNHEEKFSVRPTKRSCRTLAVSADGSQLWAAGKAKAIHTIDVETGEVVETRAAAHDVTINRMKRLQPHLLASGDDDGVIKLWDPRKPDAVRKYTHHFDFISDFMYLNDKKQLVATSGDGTLSVMDIRSKKMEPVAQSEDQEDELLSILPIKGGQKIVVGTQIGILSIFNRKSGWDDCVDRIPGHPASIDALCAIPSRYPNSQSTILTGSSDGILRAVQLFPTKLLGVVADHGEFPIERIAVDMNGEGRWVGSVGHEEVLKLTDLQEIFEDGGEEDNDEDGGEGDEDADSDEEQTKQTTDPTTSAKVPTDDESADEVDKGQVDSSDEEQPQPAKRKRKKEQDPLLAGRRKKGKNEVEAEPAFFADL</sequence>
<dbReference type="SUPFAM" id="SSF50978">
    <property type="entry name" value="WD40 repeat-like"/>
    <property type="match status" value="1"/>
</dbReference>
<evidence type="ECO:0000256" key="4">
    <source>
        <dbReference type="ARBA" id="ARBA00039238"/>
    </source>
</evidence>
<dbReference type="InterPro" id="IPR001680">
    <property type="entry name" value="WD40_rpt"/>
</dbReference>
<evidence type="ECO:0000256" key="7">
    <source>
        <dbReference type="SAM" id="MobiDB-lite"/>
    </source>
</evidence>
<feature type="repeat" description="WD" evidence="6">
    <location>
        <begin position="108"/>
        <end position="131"/>
    </location>
</feature>
<comment type="similarity">
    <text evidence="1">Belongs to the WD repeat WDR55 family.</text>
</comment>
<feature type="compositionally biased region" description="Polar residues" evidence="7">
    <location>
        <begin position="334"/>
        <end position="344"/>
    </location>
</feature>
<evidence type="ECO:0000256" key="3">
    <source>
        <dbReference type="ARBA" id="ARBA00022737"/>
    </source>
</evidence>
<organism evidence="8 9">
    <name type="scientific">Lentinus brumalis</name>
    <dbReference type="NCBI Taxonomy" id="2498619"/>
    <lineage>
        <taxon>Eukaryota</taxon>
        <taxon>Fungi</taxon>
        <taxon>Dikarya</taxon>
        <taxon>Basidiomycota</taxon>
        <taxon>Agaricomycotina</taxon>
        <taxon>Agaricomycetes</taxon>
        <taxon>Polyporales</taxon>
        <taxon>Polyporaceae</taxon>
        <taxon>Lentinus</taxon>
    </lineage>
</organism>
<dbReference type="OrthoDB" id="2288928at2759"/>